<protein>
    <recommendedName>
        <fullName evidence="2">Ribbon-helix-helix protein CopG domain-containing protein</fullName>
    </recommendedName>
</protein>
<dbReference type="AlphaFoldDB" id="X1TBM3"/>
<dbReference type="InterPro" id="IPR013321">
    <property type="entry name" value="Arc_rbn_hlx_hlx"/>
</dbReference>
<evidence type="ECO:0000313" key="1">
    <source>
        <dbReference type="EMBL" id="GAI84950.1"/>
    </source>
</evidence>
<gene>
    <name evidence="1" type="ORF">S12H4_12495</name>
</gene>
<name>X1TBM3_9ZZZZ</name>
<proteinExistence type="predicted"/>
<dbReference type="Gene3D" id="1.10.1220.10">
    <property type="entry name" value="Met repressor-like"/>
    <property type="match status" value="1"/>
</dbReference>
<sequence length="74" mass="8029">MSPKSKLVEFRVEPEIVVVIDEVANHKGLSRSAYIRLTLRNELARLSYLPAATKKALGVASPDTPPTNQNNGGV</sequence>
<organism evidence="1">
    <name type="scientific">marine sediment metagenome</name>
    <dbReference type="NCBI Taxonomy" id="412755"/>
    <lineage>
        <taxon>unclassified sequences</taxon>
        <taxon>metagenomes</taxon>
        <taxon>ecological metagenomes</taxon>
    </lineage>
</organism>
<evidence type="ECO:0008006" key="2">
    <source>
        <dbReference type="Google" id="ProtNLM"/>
    </source>
</evidence>
<comment type="caution">
    <text evidence="1">The sequence shown here is derived from an EMBL/GenBank/DDBJ whole genome shotgun (WGS) entry which is preliminary data.</text>
</comment>
<accession>X1TBM3</accession>
<dbReference type="EMBL" id="BARW01005981">
    <property type="protein sequence ID" value="GAI84950.1"/>
    <property type="molecule type" value="Genomic_DNA"/>
</dbReference>
<dbReference type="GO" id="GO:0006355">
    <property type="term" value="P:regulation of DNA-templated transcription"/>
    <property type="evidence" value="ECO:0007669"/>
    <property type="project" value="InterPro"/>
</dbReference>
<reference evidence="1" key="1">
    <citation type="journal article" date="2014" name="Front. Microbiol.">
        <title>High frequency of phylogenetically diverse reductive dehalogenase-homologous genes in deep subseafloor sedimentary metagenomes.</title>
        <authorList>
            <person name="Kawai M."/>
            <person name="Futagami T."/>
            <person name="Toyoda A."/>
            <person name="Takaki Y."/>
            <person name="Nishi S."/>
            <person name="Hori S."/>
            <person name="Arai W."/>
            <person name="Tsubouchi T."/>
            <person name="Morono Y."/>
            <person name="Uchiyama I."/>
            <person name="Ito T."/>
            <person name="Fujiyama A."/>
            <person name="Inagaki F."/>
            <person name="Takami H."/>
        </authorList>
    </citation>
    <scope>NUCLEOTIDE SEQUENCE</scope>
    <source>
        <strain evidence="1">Expedition CK06-06</strain>
    </source>
</reference>